<gene>
    <name evidence="2" type="ORF">ONB1V03_LOCUS16280</name>
</gene>
<evidence type="ECO:0000313" key="3">
    <source>
        <dbReference type="Proteomes" id="UP000728032"/>
    </source>
</evidence>
<sequence length="212" mass="23405">MCITISRGQVDLNDTVIDETFNELEFLGTGKTLPDTPDTIDSYCQYIRSNASEEHNSGLWAVANKWAAGLRPGVRDTINGFIQLGFYGRIALKGFCRLNTTSAVTVAKGYNSRLAISHLLKDATIAKISRAARHNNRNTLTRIHSTLRAYIDLIELAHNESIELNGFAYGLVLSIKVGDINHVYTNPYPSDISEPNKCEPGSTPQPKSTTYI</sequence>
<proteinExistence type="predicted"/>
<evidence type="ECO:0000313" key="2">
    <source>
        <dbReference type="EMBL" id="CAD7659685.1"/>
    </source>
</evidence>
<dbReference type="EMBL" id="OC932903">
    <property type="protein sequence ID" value="CAD7659685.1"/>
    <property type="molecule type" value="Genomic_DNA"/>
</dbReference>
<dbReference type="AlphaFoldDB" id="A0A7R9MGA9"/>
<name>A0A7R9MGA9_9ACAR</name>
<keyword evidence="3" id="KW-1185">Reference proteome</keyword>
<feature type="region of interest" description="Disordered" evidence="1">
    <location>
        <begin position="191"/>
        <end position="212"/>
    </location>
</feature>
<dbReference type="Proteomes" id="UP000728032">
    <property type="component" value="Unassembled WGS sequence"/>
</dbReference>
<feature type="non-terminal residue" evidence="2">
    <location>
        <position position="212"/>
    </location>
</feature>
<protein>
    <submittedName>
        <fullName evidence="2">Uncharacterized protein</fullName>
    </submittedName>
</protein>
<reference evidence="2" key="1">
    <citation type="submission" date="2020-11" db="EMBL/GenBank/DDBJ databases">
        <authorList>
            <person name="Tran Van P."/>
        </authorList>
    </citation>
    <scope>NUCLEOTIDE SEQUENCE</scope>
</reference>
<feature type="compositionally biased region" description="Polar residues" evidence="1">
    <location>
        <begin position="202"/>
        <end position="212"/>
    </location>
</feature>
<accession>A0A7R9MGA9</accession>
<evidence type="ECO:0000256" key="1">
    <source>
        <dbReference type="SAM" id="MobiDB-lite"/>
    </source>
</evidence>
<dbReference type="EMBL" id="CAJPVJ010018078">
    <property type="protein sequence ID" value="CAG2176847.1"/>
    <property type="molecule type" value="Genomic_DNA"/>
</dbReference>
<organism evidence="2">
    <name type="scientific">Oppiella nova</name>
    <dbReference type="NCBI Taxonomy" id="334625"/>
    <lineage>
        <taxon>Eukaryota</taxon>
        <taxon>Metazoa</taxon>
        <taxon>Ecdysozoa</taxon>
        <taxon>Arthropoda</taxon>
        <taxon>Chelicerata</taxon>
        <taxon>Arachnida</taxon>
        <taxon>Acari</taxon>
        <taxon>Acariformes</taxon>
        <taxon>Sarcoptiformes</taxon>
        <taxon>Oribatida</taxon>
        <taxon>Brachypylina</taxon>
        <taxon>Oppioidea</taxon>
        <taxon>Oppiidae</taxon>
        <taxon>Oppiella</taxon>
    </lineage>
</organism>